<name>A0A0Q3K6D5_BRADI</name>
<gene>
    <name evidence="1" type="ORF">BRADI_1g52525v3</name>
</gene>
<keyword evidence="3" id="KW-1185">Reference proteome</keyword>
<dbReference type="Proteomes" id="UP000008810">
    <property type="component" value="Chromosome 1"/>
</dbReference>
<reference evidence="1" key="2">
    <citation type="submission" date="2017-06" db="EMBL/GenBank/DDBJ databases">
        <title>WGS assembly of Brachypodium distachyon.</title>
        <authorList>
            <consortium name="The International Brachypodium Initiative"/>
            <person name="Lucas S."/>
            <person name="Harmon-Smith M."/>
            <person name="Lail K."/>
            <person name="Tice H."/>
            <person name="Grimwood J."/>
            <person name="Bruce D."/>
            <person name="Barry K."/>
            <person name="Shu S."/>
            <person name="Lindquist E."/>
            <person name="Wang M."/>
            <person name="Pitluck S."/>
            <person name="Vogel J.P."/>
            <person name="Garvin D.F."/>
            <person name="Mockler T.C."/>
            <person name="Schmutz J."/>
            <person name="Rokhsar D."/>
            <person name="Bevan M.W."/>
        </authorList>
    </citation>
    <scope>NUCLEOTIDE SEQUENCE</scope>
    <source>
        <strain evidence="1">Bd21</strain>
    </source>
</reference>
<dbReference type="Gramene" id="KQK20108">
    <property type="protein sequence ID" value="KQK20108"/>
    <property type="gene ID" value="BRADI_1g52525v3"/>
</dbReference>
<evidence type="ECO:0000313" key="3">
    <source>
        <dbReference type="Proteomes" id="UP000008810"/>
    </source>
</evidence>
<dbReference type="EMBL" id="CM000880">
    <property type="protein sequence ID" value="KQK20108.1"/>
    <property type="molecule type" value="Genomic_DNA"/>
</dbReference>
<reference evidence="2" key="3">
    <citation type="submission" date="2018-08" db="UniProtKB">
        <authorList>
            <consortium name="EnsemblPlants"/>
        </authorList>
    </citation>
    <scope>IDENTIFICATION</scope>
    <source>
        <strain evidence="2">cv. Bd21</strain>
    </source>
</reference>
<dbReference type="AlphaFoldDB" id="A0A0Q3K6D5"/>
<evidence type="ECO:0000313" key="1">
    <source>
        <dbReference type="EMBL" id="KQK20108.1"/>
    </source>
</evidence>
<proteinExistence type="predicted"/>
<evidence type="ECO:0000313" key="2">
    <source>
        <dbReference type="EnsemblPlants" id="KQK20108"/>
    </source>
</evidence>
<reference evidence="1 2" key="1">
    <citation type="journal article" date="2010" name="Nature">
        <title>Genome sequencing and analysis of the model grass Brachypodium distachyon.</title>
        <authorList>
            <consortium name="International Brachypodium Initiative"/>
        </authorList>
    </citation>
    <scope>NUCLEOTIDE SEQUENCE [LARGE SCALE GENOMIC DNA]</scope>
    <source>
        <strain evidence="1 2">Bd21</strain>
    </source>
</reference>
<sequence>MTLRRSLRRTTGWAGQARLYPFTGQRPSCAKIITSSAPTGPKAPLCPDPDPTSPHQYKFKAGCRVLHLRVVRTWVNRMESRSLQVVFGALSGVRALTHDRYDGITHY</sequence>
<protein>
    <submittedName>
        <fullName evidence="1 2">Uncharacterized protein</fullName>
    </submittedName>
</protein>
<accession>A0A0Q3K6D5</accession>
<organism evidence="1">
    <name type="scientific">Brachypodium distachyon</name>
    <name type="common">Purple false brome</name>
    <name type="synonym">Trachynia distachya</name>
    <dbReference type="NCBI Taxonomy" id="15368"/>
    <lineage>
        <taxon>Eukaryota</taxon>
        <taxon>Viridiplantae</taxon>
        <taxon>Streptophyta</taxon>
        <taxon>Embryophyta</taxon>
        <taxon>Tracheophyta</taxon>
        <taxon>Spermatophyta</taxon>
        <taxon>Magnoliopsida</taxon>
        <taxon>Liliopsida</taxon>
        <taxon>Poales</taxon>
        <taxon>Poaceae</taxon>
        <taxon>BOP clade</taxon>
        <taxon>Pooideae</taxon>
        <taxon>Stipodae</taxon>
        <taxon>Brachypodieae</taxon>
        <taxon>Brachypodium</taxon>
    </lineage>
</organism>
<dbReference type="InParanoid" id="A0A0Q3K6D5"/>
<dbReference type="EnsemblPlants" id="KQK20108">
    <property type="protein sequence ID" value="KQK20108"/>
    <property type="gene ID" value="BRADI_1g52525v3"/>
</dbReference>